<dbReference type="InterPro" id="IPR008928">
    <property type="entry name" value="6-hairpin_glycosidase_sf"/>
</dbReference>
<evidence type="ECO:0000259" key="4">
    <source>
        <dbReference type="Pfam" id="PF20736"/>
    </source>
</evidence>
<feature type="domain" description="Non-reducing end beta-L-arabinofuranosidase-like GH127 catalytic" evidence="2">
    <location>
        <begin position="45"/>
        <end position="434"/>
    </location>
</feature>
<evidence type="ECO:0000259" key="2">
    <source>
        <dbReference type="Pfam" id="PF07944"/>
    </source>
</evidence>
<dbReference type="InterPro" id="IPR046544">
    <property type="entry name" value="GH146_SB_dom"/>
</dbReference>
<dbReference type="PANTHER" id="PTHR31151:SF0">
    <property type="entry name" value="PROLINE-TRNA LIGASE (DUF1680)"/>
    <property type="match status" value="1"/>
</dbReference>
<dbReference type="InterPro" id="IPR012878">
    <property type="entry name" value="Beta-AFase-like_GH127_cat"/>
</dbReference>
<dbReference type="PANTHER" id="PTHR31151">
    <property type="entry name" value="PROLINE-TRNA LIGASE (DUF1680)"/>
    <property type="match status" value="1"/>
</dbReference>
<accession>A0A3G9G5M6</accession>
<feature type="domain" description="Non-reducing end beta-L-arabinofuranosidase-like GH127 middle" evidence="4">
    <location>
        <begin position="443"/>
        <end position="537"/>
    </location>
</feature>
<reference evidence="6" key="1">
    <citation type="journal article" date="2017" name="Biotechnol. Biofuels">
        <title>Evaluation of environmental bacterial communities as a factor affecting the growth of duckweed Lemna minor.</title>
        <authorList>
            <person name="Ishizawa H."/>
            <person name="Kuroda M."/>
            <person name="Morikawa M."/>
            <person name="Ike M."/>
        </authorList>
    </citation>
    <scope>NUCLEOTIDE SEQUENCE [LARGE SCALE GENOMIC DNA]</scope>
    <source>
        <strain evidence="6">M6</strain>
    </source>
</reference>
<dbReference type="Pfam" id="PF20620">
    <property type="entry name" value="DUF6805"/>
    <property type="match status" value="1"/>
</dbReference>
<proteinExistence type="predicted"/>
<sequence>MTLKIAFTRRDTLTSTAALFAGTSLSGPVAASGTHDRVTSLPLTDVRLLPSPFKTAVDVNEAYLLSVNPDRLLHNYRKFAGLTPKGELYGGWERDTIAGHSLGHYLSAISLMHAQTGNAALKLRAAYIIDELAVVQGAHGDGYVAGFTRKRKDGSVVDGKEIFPELMAGDIRSAGFDLNGCWVPLYNWHKLYGGLFDAQTFCGHDKALTVAVGLGGYIDKVFRALNDDQVQTVLNCEFGGLNDSFAELYRRTKNPRWLALAQRLHHRRIIDPLTAGEDKLANNHANTQVPKLLGEATLFEVTGNEDNRKAASFFWERVVNHHSYVIGGNADREYFFEPDTISKHITEATCEHCNTYNMLKLTRHLYGWEPDARYFDYFERAHFNHVLAQQNPKTGMFSYMTPLFTGAARGFSDPVDNWTCCHGSGMESHAKHGESIFWQSSDTLFVNLYIPATARWAAKGAQIRLDTGYPYDGNIVFSLPSLRRPTRFKLALRVPGWAKSADLTLNGKAVRSAKEGGYLVVDRVWAAGDTVRLRLPLDLRFEATRDDEKVVAVLRGPLVLAADLGSVEEEYKAVEPALVGDDLLASFKPVALENAQFRTEGIGRPADMTFVPFYAQYERRSGVYFKRFTEAQWKVEEAAFVTEQERQRDLAARSVDVMHLGEMQPERDHNLESDVSWPGTYRGRNGRDARQGGFMQFTMKVRKTPGIDAGPLQLQATYWGSDKRAFDVLIDGQKAVSVAHTEAPRPGAFFDEAYDIPETLTKGKETVTVRLQPTNGRSTGMIFGLRLFTAR</sequence>
<evidence type="ECO:0000313" key="5">
    <source>
        <dbReference type="EMBL" id="BBF80284.1"/>
    </source>
</evidence>
<organism evidence="5 6">
    <name type="scientific">Asticcacaulis excentricus</name>
    <dbReference type="NCBI Taxonomy" id="78587"/>
    <lineage>
        <taxon>Bacteria</taxon>
        <taxon>Pseudomonadati</taxon>
        <taxon>Pseudomonadota</taxon>
        <taxon>Alphaproteobacteria</taxon>
        <taxon>Caulobacterales</taxon>
        <taxon>Caulobacteraceae</taxon>
        <taxon>Asticcacaulis</taxon>
    </lineage>
</organism>
<evidence type="ECO:0000256" key="1">
    <source>
        <dbReference type="SAM" id="MobiDB-lite"/>
    </source>
</evidence>
<dbReference type="GO" id="GO:0005975">
    <property type="term" value="P:carbohydrate metabolic process"/>
    <property type="evidence" value="ECO:0007669"/>
    <property type="project" value="InterPro"/>
</dbReference>
<evidence type="ECO:0000313" key="6">
    <source>
        <dbReference type="Proteomes" id="UP000278756"/>
    </source>
</evidence>
<feature type="region of interest" description="Disordered" evidence="1">
    <location>
        <begin position="666"/>
        <end position="685"/>
    </location>
</feature>
<dbReference type="Proteomes" id="UP000278756">
    <property type="component" value="Chromosome 1"/>
</dbReference>
<dbReference type="AlphaFoldDB" id="A0A3G9G5M6"/>
<name>A0A3G9G5M6_9CAUL</name>
<evidence type="ECO:0008006" key="7">
    <source>
        <dbReference type="Google" id="ProtNLM"/>
    </source>
</evidence>
<dbReference type="Pfam" id="PF07944">
    <property type="entry name" value="Beta-AFase-like_GH127_cat"/>
    <property type="match status" value="1"/>
</dbReference>
<dbReference type="EMBL" id="AP018827">
    <property type="protein sequence ID" value="BBF80284.1"/>
    <property type="molecule type" value="Genomic_DNA"/>
</dbReference>
<dbReference type="InterPro" id="IPR049046">
    <property type="entry name" value="Beta-AFase-like_GH127_middle"/>
</dbReference>
<evidence type="ECO:0000259" key="3">
    <source>
        <dbReference type="Pfam" id="PF20620"/>
    </source>
</evidence>
<dbReference type="Pfam" id="PF20736">
    <property type="entry name" value="Glyco_hydro127M"/>
    <property type="match status" value="1"/>
</dbReference>
<protein>
    <recommendedName>
        <fullName evidence="7">Glycoside hydrolase family 127 protein</fullName>
    </recommendedName>
</protein>
<gene>
    <name evidence="5" type="ORF">EM6_0863</name>
</gene>
<dbReference type="SUPFAM" id="SSF48208">
    <property type="entry name" value="Six-hairpin glycosidases"/>
    <property type="match status" value="1"/>
</dbReference>
<dbReference type="OrthoDB" id="9757939at2"/>
<feature type="domain" description="Glycoside hydrolase GH146 substrate-binding" evidence="3">
    <location>
        <begin position="650"/>
        <end position="787"/>
    </location>
</feature>
<dbReference type="RefSeq" id="WP_126420507.1">
    <property type="nucleotide sequence ID" value="NZ_AP018827.1"/>
</dbReference>
<reference evidence="6" key="2">
    <citation type="journal article" date="2017" name="Plant Physiol. Biochem.">
        <title>Differential oxidative and antioxidative response of duckweed Lemna minor toward plant growth promoting/inhibiting bacteria.</title>
        <authorList>
            <person name="Ishizawa H."/>
            <person name="Kuroda M."/>
            <person name="Morikawa M."/>
            <person name="Ike M."/>
        </authorList>
    </citation>
    <scope>NUCLEOTIDE SEQUENCE [LARGE SCALE GENOMIC DNA]</scope>
    <source>
        <strain evidence="6">M6</strain>
    </source>
</reference>